<accession>A0A2M7MET5</accession>
<dbReference type="Proteomes" id="UP000230064">
    <property type="component" value="Unassembled WGS sequence"/>
</dbReference>
<dbReference type="InterPro" id="IPR050833">
    <property type="entry name" value="Poly_Biosynth_Transport"/>
</dbReference>
<feature type="transmembrane region" description="Helical" evidence="6">
    <location>
        <begin position="132"/>
        <end position="156"/>
    </location>
</feature>
<keyword evidence="4 6" id="KW-1133">Transmembrane helix</keyword>
<evidence type="ECO:0000256" key="5">
    <source>
        <dbReference type="ARBA" id="ARBA00023136"/>
    </source>
</evidence>
<dbReference type="PANTHER" id="PTHR30250:SF11">
    <property type="entry name" value="O-ANTIGEN TRANSPORTER-RELATED"/>
    <property type="match status" value="1"/>
</dbReference>
<gene>
    <name evidence="7" type="ORF">COZ30_01950</name>
</gene>
<name>A0A2M7MET5_9BACT</name>
<dbReference type="GO" id="GO:0005886">
    <property type="term" value="C:plasma membrane"/>
    <property type="evidence" value="ECO:0007669"/>
    <property type="project" value="UniProtKB-SubCell"/>
</dbReference>
<feature type="non-terminal residue" evidence="7">
    <location>
        <position position="177"/>
    </location>
</feature>
<proteinExistence type="predicted"/>
<keyword evidence="3 6" id="KW-0812">Transmembrane</keyword>
<evidence type="ECO:0000256" key="4">
    <source>
        <dbReference type="ARBA" id="ARBA00022989"/>
    </source>
</evidence>
<dbReference type="EMBL" id="PFJR01000047">
    <property type="protein sequence ID" value="PIX88077.1"/>
    <property type="molecule type" value="Genomic_DNA"/>
</dbReference>
<evidence type="ECO:0000256" key="3">
    <source>
        <dbReference type="ARBA" id="ARBA00022692"/>
    </source>
</evidence>
<keyword evidence="2" id="KW-1003">Cell membrane</keyword>
<protein>
    <recommendedName>
        <fullName evidence="9">Flippase</fullName>
    </recommendedName>
</protein>
<feature type="transmembrane region" description="Helical" evidence="6">
    <location>
        <begin position="33"/>
        <end position="53"/>
    </location>
</feature>
<reference evidence="8" key="1">
    <citation type="submission" date="2017-09" db="EMBL/GenBank/DDBJ databases">
        <title>Depth-based differentiation of microbial function through sediment-hosted aquifers and enrichment of novel symbionts in the deep terrestrial subsurface.</title>
        <authorList>
            <person name="Probst A.J."/>
            <person name="Ladd B."/>
            <person name="Jarett J.K."/>
            <person name="Geller-Mcgrath D.E."/>
            <person name="Sieber C.M.K."/>
            <person name="Emerson J.B."/>
            <person name="Anantharaman K."/>
            <person name="Thomas B.C."/>
            <person name="Malmstrom R."/>
            <person name="Stieglmeier M."/>
            <person name="Klingl A."/>
            <person name="Woyke T."/>
            <person name="Ryan C.M."/>
            <person name="Banfield J.F."/>
        </authorList>
    </citation>
    <scope>NUCLEOTIDE SEQUENCE [LARGE SCALE GENOMIC DNA]</scope>
</reference>
<feature type="transmembrane region" description="Helical" evidence="6">
    <location>
        <begin position="65"/>
        <end position="83"/>
    </location>
</feature>
<organism evidence="7 8">
    <name type="scientific">Candidatus Nealsonbacteria bacterium CG_4_10_14_3_um_filter_36_16</name>
    <dbReference type="NCBI Taxonomy" id="1974685"/>
    <lineage>
        <taxon>Bacteria</taxon>
        <taxon>Candidatus Nealsoniibacteriota</taxon>
    </lineage>
</organism>
<evidence type="ECO:0000313" key="7">
    <source>
        <dbReference type="EMBL" id="PIX88077.1"/>
    </source>
</evidence>
<evidence type="ECO:0000313" key="8">
    <source>
        <dbReference type="Proteomes" id="UP000230064"/>
    </source>
</evidence>
<comment type="subcellular location">
    <subcellularLocation>
        <location evidence="1">Cell membrane</location>
        <topology evidence="1">Multi-pass membrane protein</topology>
    </subcellularLocation>
</comment>
<evidence type="ECO:0000256" key="6">
    <source>
        <dbReference type="SAM" id="Phobius"/>
    </source>
</evidence>
<dbReference type="InterPro" id="IPR002797">
    <property type="entry name" value="Polysacc_synth"/>
</dbReference>
<comment type="caution">
    <text evidence="7">The sequence shown here is derived from an EMBL/GenBank/DDBJ whole genome shotgun (WGS) entry which is preliminary data.</text>
</comment>
<keyword evidence="5 6" id="KW-0472">Membrane</keyword>
<evidence type="ECO:0000256" key="1">
    <source>
        <dbReference type="ARBA" id="ARBA00004651"/>
    </source>
</evidence>
<dbReference type="PANTHER" id="PTHR30250">
    <property type="entry name" value="PST FAMILY PREDICTED COLANIC ACID TRANSPORTER"/>
    <property type="match status" value="1"/>
</dbReference>
<dbReference type="AlphaFoldDB" id="A0A2M7MET5"/>
<evidence type="ECO:0000256" key="2">
    <source>
        <dbReference type="ARBA" id="ARBA00022475"/>
    </source>
</evidence>
<sequence>MDFRNVIRNIYLNPRNFFLENLGVRQTIFKNTFWLAVAEGVSRFLKLILIIYVARILGATDYGKFNFALAFVALFGIFADLGVSQILTREFARENKKEKEFSTLLSLKLFLGLGTFLLILISSFFITPDPVIQKIIWILAIYTIISGFSGIIFAFFQARQKMEYQAMTKILEAILVT</sequence>
<feature type="transmembrane region" description="Helical" evidence="6">
    <location>
        <begin position="104"/>
        <end position="126"/>
    </location>
</feature>
<dbReference type="Pfam" id="PF01943">
    <property type="entry name" value="Polysacc_synt"/>
    <property type="match status" value="1"/>
</dbReference>
<evidence type="ECO:0008006" key="9">
    <source>
        <dbReference type="Google" id="ProtNLM"/>
    </source>
</evidence>